<accession>L7U8S1</accession>
<dbReference type="InterPro" id="IPR008984">
    <property type="entry name" value="SMAD_FHA_dom_sf"/>
</dbReference>
<dbReference type="CDD" id="cd00009">
    <property type="entry name" value="AAA"/>
    <property type="match status" value="1"/>
</dbReference>
<dbReference type="Pfam" id="PF00498">
    <property type="entry name" value="FHA"/>
    <property type="match status" value="1"/>
</dbReference>
<dbReference type="InterPro" id="IPR009057">
    <property type="entry name" value="Homeodomain-like_sf"/>
</dbReference>
<dbReference type="STRING" id="1278073.MYSTI_01524"/>
<reference evidence="9 10" key="1">
    <citation type="journal article" date="2013" name="Genome Announc.">
        <title>Complete genome sequence of Myxococcus stipitatus strain DSM 14675, a fruiting myxobacterium.</title>
        <authorList>
            <person name="Huntley S."/>
            <person name="Kneip S."/>
            <person name="Treuner-Lange A."/>
            <person name="Sogaard-Andersen L."/>
        </authorList>
    </citation>
    <scope>NUCLEOTIDE SEQUENCE [LARGE SCALE GENOMIC DNA]</scope>
    <source>
        <strain evidence="10">DSM 14675 / JCM 12634 / Mx s8</strain>
    </source>
</reference>
<evidence type="ECO:0000256" key="1">
    <source>
        <dbReference type="ARBA" id="ARBA00022741"/>
    </source>
</evidence>
<evidence type="ECO:0000256" key="2">
    <source>
        <dbReference type="ARBA" id="ARBA00022840"/>
    </source>
</evidence>
<dbReference type="InterPro" id="IPR002078">
    <property type="entry name" value="Sigma_54_int"/>
</dbReference>
<dbReference type="CDD" id="cd00060">
    <property type="entry name" value="FHA"/>
    <property type="match status" value="1"/>
</dbReference>
<dbReference type="PATRIC" id="fig|1278073.3.peg.1579"/>
<dbReference type="GO" id="GO:0005524">
    <property type="term" value="F:ATP binding"/>
    <property type="evidence" value="ECO:0007669"/>
    <property type="project" value="UniProtKB-KW"/>
</dbReference>
<dbReference type="InterPro" id="IPR008271">
    <property type="entry name" value="Ser/Thr_kinase_AS"/>
</dbReference>
<feature type="region of interest" description="Disordered" evidence="5">
    <location>
        <begin position="575"/>
        <end position="615"/>
    </location>
</feature>
<dbReference type="InterPro" id="IPR003593">
    <property type="entry name" value="AAA+_ATPase"/>
</dbReference>
<dbReference type="Gene3D" id="1.25.40.10">
    <property type="entry name" value="Tetratricopeptide repeat domain"/>
    <property type="match status" value="2"/>
</dbReference>
<dbReference type="PROSITE" id="PS50045">
    <property type="entry name" value="SIGMA54_INTERACT_4"/>
    <property type="match status" value="1"/>
</dbReference>
<gene>
    <name evidence="9" type="ordered locus">MYSTI_01524</name>
</gene>
<dbReference type="PROSITE" id="PS50011">
    <property type="entry name" value="PROTEIN_KINASE_DOM"/>
    <property type="match status" value="1"/>
</dbReference>
<evidence type="ECO:0000259" key="7">
    <source>
        <dbReference type="PROSITE" id="PS50011"/>
    </source>
</evidence>
<dbReference type="FunFam" id="3.40.50.300:FF:000006">
    <property type="entry name" value="DNA-binding transcriptional regulator NtrC"/>
    <property type="match status" value="1"/>
</dbReference>
<dbReference type="CDD" id="cd14014">
    <property type="entry name" value="STKc_PknB_like"/>
    <property type="match status" value="1"/>
</dbReference>
<dbReference type="Gene3D" id="1.10.8.60">
    <property type="match status" value="1"/>
</dbReference>
<keyword evidence="1" id="KW-0547">Nucleotide-binding</keyword>
<feature type="domain" description="Sigma-54 factor interaction" evidence="8">
    <location>
        <begin position="268"/>
        <end position="496"/>
    </location>
</feature>
<dbReference type="PROSITE" id="PS00676">
    <property type="entry name" value="SIGMA54_INTERACT_2"/>
    <property type="match status" value="1"/>
</dbReference>
<evidence type="ECO:0000259" key="6">
    <source>
        <dbReference type="PROSITE" id="PS50006"/>
    </source>
</evidence>
<protein>
    <submittedName>
        <fullName evidence="9">Fis family transcriptional regulator</fullName>
    </submittedName>
</protein>
<keyword evidence="3" id="KW-0805">Transcription regulation</keyword>
<dbReference type="InterPro" id="IPR025943">
    <property type="entry name" value="Sigma_54_int_dom_ATP-bd_2"/>
</dbReference>
<dbReference type="Pfam" id="PF02954">
    <property type="entry name" value="HTH_8"/>
    <property type="match status" value="1"/>
</dbReference>
<dbReference type="GO" id="GO:0043565">
    <property type="term" value="F:sequence-specific DNA binding"/>
    <property type="evidence" value="ECO:0007669"/>
    <property type="project" value="InterPro"/>
</dbReference>
<dbReference type="PROSITE" id="PS00108">
    <property type="entry name" value="PROTEIN_KINASE_ST"/>
    <property type="match status" value="1"/>
</dbReference>
<dbReference type="GO" id="GO:0006355">
    <property type="term" value="P:regulation of DNA-templated transcription"/>
    <property type="evidence" value="ECO:0007669"/>
    <property type="project" value="InterPro"/>
</dbReference>
<dbReference type="eggNOG" id="COG3829">
    <property type="taxonomic scope" value="Bacteria"/>
</dbReference>
<dbReference type="SUPFAM" id="SSF56112">
    <property type="entry name" value="Protein kinase-like (PK-like)"/>
    <property type="match status" value="1"/>
</dbReference>
<dbReference type="InterPro" id="IPR002197">
    <property type="entry name" value="HTH_Fis"/>
</dbReference>
<feature type="region of interest" description="Disordered" evidence="5">
    <location>
        <begin position="1025"/>
        <end position="1047"/>
    </location>
</feature>
<dbReference type="Gene3D" id="3.30.200.20">
    <property type="entry name" value="Phosphorylase Kinase, domain 1"/>
    <property type="match status" value="1"/>
</dbReference>
<evidence type="ECO:0000313" key="10">
    <source>
        <dbReference type="Proteomes" id="UP000011131"/>
    </source>
</evidence>
<dbReference type="Gene3D" id="1.10.510.10">
    <property type="entry name" value="Transferase(Phosphotransferase) domain 1"/>
    <property type="match status" value="1"/>
</dbReference>
<feature type="domain" description="Protein kinase" evidence="7">
    <location>
        <begin position="629"/>
        <end position="891"/>
    </location>
</feature>
<dbReference type="HOGENOM" id="CLU_246831_0_0_7"/>
<organism evidence="9 10">
    <name type="scientific">Myxococcus stipitatus (strain DSM 14675 / JCM 12634 / Mx s8)</name>
    <dbReference type="NCBI Taxonomy" id="1278073"/>
    <lineage>
        <taxon>Bacteria</taxon>
        <taxon>Pseudomonadati</taxon>
        <taxon>Myxococcota</taxon>
        <taxon>Myxococcia</taxon>
        <taxon>Myxococcales</taxon>
        <taxon>Cystobacterineae</taxon>
        <taxon>Myxococcaceae</taxon>
        <taxon>Myxococcus</taxon>
    </lineage>
</organism>
<dbReference type="Gene3D" id="3.40.50.300">
    <property type="entry name" value="P-loop containing nucleotide triphosphate hydrolases"/>
    <property type="match status" value="1"/>
</dbReference>
<dbReference type="Gene3D" id="2.60.200.20">
    <property type="match status" value="1"/>
</dbReference>
<dbReference type="PROSITE" id="PS50006">
    <property type="entry name" value="FHA_DOMAIN"/>
    <property type="match status" value="1"/>
</dbReference>
<dbReference type="InterPro" id="IPR000253">
    <property type="entry name" value="FHA_dom"/>
</dbReference>
<dbReference type="KEGG" id="msd:MYSTI_01524"/>
<dbReference type="EMBL" id="CP004025">
    <property type="protein sequence ID" value="AGC42864.1"/>
    <property type="molecule type" value="Genomic_DNA"/>
</dbReference>
<dbReference type="Proteomes" id="UP000011131">
    <property type="component" value="Chromosome"/>
</dbReference>
<evidence type="ECO:0000256" key="4">
    <source>
        <dbReference type="ARBA" id="ARBA00023163"/>
    </source>
</evidence>
<dbReference type="InterPro" id="IPR000719">
    <property type="entry name" value="Prot_kinase_dom"/>
</dbReference>
<proteinExistence type="predicted"/>
<dbReference type="InterPro" id="IPR011009">
    <property type="entry name" value="Kinase-like_dom_sf"/>
</dbReference>
<evidence type="ECO:0000259" key="8">
    <source>
        <dbReference type="PROSITE" id="PS50045"/>
    </source>
</evidence>
<dbReference type="SUPFAM" id="SSF52540">
    <property type="entry name" value="P-loop containing nucleoside triphosphate hydrolases"/>
    <property type="match status" value="1"/>
</dbReference>
<dbReference type="Pfam" id="PF00069">
    <property type="entry name" value="Pkinase"/>
    <property type="match status" value="1"/>
</dbReference>
<dbReference type="InterPro" id="IPR011990">
    <property type="entry name" value="TPR-like_helical_dom_sf"/>
</dbReference>
<dbReference type="Pfam" id="PF00158">
    <property type="entry name" value="Sigma54_activat"/>
    <property type="match status" value="1"/>
</dbReference>
<dbReference type="Pfam" id="PF25601">
    <property type="entry name" value="AAA_lid_14"/>
    <property type="match status" value="1"/>
</dbReference>
<dbReference type="GO" id="GO:0004672">
    <property type="term" value="F:protein kinase activity"/>
    <property type="evidence" value="ECO:0007669"/>
    <property type="project" value="InterPro"/>
</dbReference>
<dbReference type="SMART" id="SM00382">
    <property type="entry name" value="AAA"/>
    <property type="match status" value="1"/>
</dbReference>
<dbReference type="InterPro" id="IPR058031">
    <property type="entry name" value="AAA_lid_NorR"/>
</dbReference>
<keyword evidence="2" id="KW-0067">ATP-binding</keyword>
<dbReference type="SMART" id="SM00240">
    <property type="entry name" value="FHA"/>
    <property type="match status" value="1"/>
</dbReference>
<dbReference type="Gene3D" id="1.10.10.60">
    <property type="entry name" value="Homeodomain-like"/>
    <property type="match status" value="1"/>
</dbReference>
<dbReference type="InterPro" id="IPR027417">
    <property type="entry name" value="P-loop_NTPase"/>
</dbReference>
<name>L7U8S1_MYXSD</name>
<sequence>MMMTAASKEQTRTMSPEGSVPPANAYVMVIEDHSCFVVQLPASGQLDIGRAPDCAIQLRDEGVSRRHASLVIEGDGVSLVELGSHNGTRVNDLPVQGTTRLFPGDAVSLPGTLLVLHAPPRSASDVRPVSLTHFRQRLTAEVARSLEYGRVFSVGMIELSTPERLPRDLRSIIQGLRPMDLLGWDGERELRVLLPELSRASALMTMKGLADLVREHDPSARAGVASCPEDGSDAEMLLNQSRGAVHKSSPGEVVSTAPFEERLGDRTVLYCDASIRAVYDLLRRVAPTNLPVLVFGESGSGKENAAFAVHHWSERRNGPFIPVNCAAIPESLVESELFGVDKGAVTGVSERKGLFEQAAGGTLFLDEIGELSPQAQPKLLRALEERRIRRVGGTQERRVDVRLVAATHRDLPQEVKQGRFREDLFYRLRAATVVLPPLRDRPRDVPVLAQAFLASTLARQGRSHIPISPAAMRLLETFDWPGNVRELKSAMEVAAALAVDASVLEPSHLPGWVAPRQEHSRPSERASPRFRILEEELEELEFRRIDEALAATGGVQTRAAELLGMPRRTLVSKLKGAERRPPEGHGHMAQDPLASTKSQAGRMPTNDARREDGASQRVFATGELVADRYRIVRFLGAGGVGEVYEARDLVLSGTHVAMKVLQRGRASDPEWMTRFVREVELARSVAHPNVCRVFDLGQHVVGSSDSPLLFITMELLDGETLAARLAREGHLPLVDVASIGAEVAEGLSACHRAGIVHRDVKSSNVVLVRGAQGLRAVLMDFGVARGEGHSASITQEQAPGTPAYMAPEQLRGEPATFSSDIYALGVVLFEASRGHRPGATPISVERPRARVKADLEWVFHRCLDAEPKSRFPSASALAVALKGQAEARPAWRKAWAIWGAASVFVLVGLLHELRHLPRGTRSVVVLVDERGPEETPRNDSWLEKATAQLASDTIRDLGAARTQVVTDPGQANVLLQVELTRTSTGVRLQAGLRPRWGLPTGSFTREGRSVVEVWDLVRRDIQPHLERAPDNGASPPRKSAAAPEAGAANAHAAQSYLSIVQREFRTVVSDRQLLARDLGELLRSDPGWAHAHALLIAHEGMTTPEAKQALAHAMRVVDSQRDAEGQDILRALMQIQAGERELAVSTLESLVRRAPDDVFASWLLADSLLWLQRLDEALAVMHRLHEANPELQFGADVAALLRKTGRHAEVQEVLERWLERAPSSEQATAAQVSWRAEVGHLELAVHLARDLLLFFGETPHRRSLLCDVLISAGQLRDARWVALRMMESESPTERAQGHLRRGVLAILEGQFSSAEEALVMALKEGLPPGEVPQAFEIRRHVAGLRSKVEFSRLSNELADMYAQVDDQGSAAVLRAEAILAQPSTESCCDLDSLLAQLTPGPVRETARKHILRALAEDSRVPCQAVIREGSAPNEDFTVSLLRFGQCAARAGVPELAMTTFSRVQPIRLFSLDPHSSPSPVHSVLVRFHRAELLRAMGQQESSRREYEAFLGYWGQADLTLPEVMTARERLRQLMPRQAAP</sequence>
<keyword evidence="10" id="KW-1185">Reference proteome</keyword>
<dbReference type="PRINTS" id="PR01590">
    <property type="entry name" value="HTHFIS"/>
</dbReference>
<dbReference type="SUPFAM" id="SSF48452">
    <property type="entry name" value="TPR-like"/>
    <property type="match status" value="1"/>
</dbReference>
<feature type="domain" description="FHA" evidence="6">
    <location>
        <begin position="46"/>
        <end position="95"/>
    </location>
</feature>
<evidence type="ECO:0000256" key="3">
    <source>
        <dbReference type="ARBA" id="ARBA00023015"/>
    </source>
</evidence>
<keyword evidence="4" id="KW-0804">Transcription</keyword>
<dbReference type="PANTHER" id="PTHR32071:SF113">
    <property type="entry name" value="ALGINATE BIOSYNTHESIS TRANSCRIPTIONAL REGULATORY PROTEIN ALGB"/>
    <property type="match status" value="1"/>
</dbReference>
<dbReference type="SUPFAM" id="SSF49879">
    <property type="entry name" value="SMAD/FHA domain"/>
    <property type="match status" value="1"/>
</dbReference>
<feature type="compositionally biased region" description="Basic and acidic residues" evidence="5">
    <location>
        <begin position="575"/>
        <end position="588"/>
    </location>
</feature>
<dbReference type="SMART" id="SM00220">
    <property type="entry name" value="S_TKc"/>
    <property type="match status" value="1"/>
</dbReference>
<evidence type="ECO:0000313" key="9">
    <source>
        <dbReference type="EMBL" id="AGC42864.1"/>
    </source>
</evidence>
<dbReference type="SUPFAM" id="SSF46689">
    <property type="entry name" value="Homeodomain-like"/>
    <property type="match status" value="1"/>
</dbReference>
<evidence type="ECO:0000256" key="5">
    <source>
        <dbReference type="SAM" id="MobiDB-lite"/>
    </source>
</evidence>
<dbReference type="PANTHER" id="PTHR32071">
    <property type="entry name" value="TRANSCRIPTIONAL REGULATORY PROTEIN"/>
    <property type="match status" value="1"/>
</dbReference>